<dbReference type="InterPro" id="IPR000801">
    <property type="entry name" value="Esterase-like"/>
</dbReference>
<dbReference type="InterPro" id="IPR029058">
    <property type="entry name" value="AB_hydrolase_fold"/>
</dbReference>
<dbReference type="OrthoDB" id="9803578at2"/>
<dbReference type="PANTHER" id="PTHR48098:SF1">
    <property type="entry name" value="DIACYLGLYCEROL ACYLTRANSFERASE_MYCOLYLTRANSFERASE AG85A"/>
    <property type="match status" value="1"/>
</dbReference>
<dbReference type="GO" id="GO:0016747">
    <property type="term" value="F:acyltransferase activity, transferring groups other than amino-acyl groups"/>
    <property type="evidence" value="ECO:0007669"/>
    <property type="project" value="TreeGrafter"/>
</dbReference>
<dbReference type="eggNOG" id="COG0627">
    <property type="taxonomic scope" value="Bacteria"/>
</dbReference>
<accession>A6GK11</accession>
<dbReference type="EMBL" id="ABCS01000175">
    <property type="protein sequence ID" value="EDM73793.1"/>
    <property type="molecule type" value="Genomic_DNA"/>
</dbReference>
<proteinExistence type="predicted"/>
<dbReference type="STRING" id="391625.PPSIR1_39045"/>
<sequence>MPRHNFARPRGQLVELTLESKALAGNALGDPSTRSCAVYLPPGYDPDAPGGFPLFVALAAFGGTGFKLLNWQSFGESLPQRLDRLIESGAMGPVVLALPDGFTRLGGNQWVNSAVLGDWETHVLDELVPALEDRFNVSEQPEGGPVQRAVFGHSSGGYAALIHAMRHGDRWGAAASHSGDVGFELVYGREFPGALAELARFDDAGAFLEKLWASDKIRGRQFNTLMLLAMAATYAPEADAPYGARLPVDPRTCARDRERWARWLAHDPLELVEAPGSVASMKRLASLYLDCGFRDEYFIHFGTRALVAKLEAAGVPHLYEEFDGGHSGVSHRLDRSLPRMYRALRPGADS</sequence>
<dbReference type="Gene3D" id="3.40.50.1820">
    <property type="entry name" value="alpha/beta hydrolase"/>
    <property type="match status" value="1"/>
</dbReference>
<dbReference type="RefSeq" id="WP_006977047.1">
    <property type="nucleotide sequence ID" value="NZ_ABCS01000175.1"/>
</dbReference>
<protein>
    <submittedName>
        <fullName evidence="1">Enterochelin esterase</fullName>
    </submittedName>
</protein>
<evidence type="ECO:0000313" key="1">
    <source>
        <dbReference type="EMBL" id="EDM73793.1"/>
    </source>
</evidence>
<dbReference type="ESTHER" id="9delt-a6gk11">
    <property type="family name" value="A85-Feruloyl-Esterase"/>
</dbReference>
<dbReference type="Proteomes" id="UP000005801">
    <property type="component" value="Unassembled WGS sequence"/>
</dbReference>
<dbReference type="AlphaFoldDB" id="A6GK11"/>
<evidence type="ECO:0000313" key="2">
    <source>
        <dbReference type="Proteomes" id="UP000005801"/>
    </source>
</evidence>
<dbReference type="InterPro" id="IPR050583">
    <property type="entry name" value="Mycobacterial_A85_antigen"/>
</dbReference>
<comment type="caution">
    <text evidence="1">The sequence shown here is derived from an EMBL/GenBank/DDBJ whole genome shotgun (WGS) entry which is preliminary data.</text>
</comment>
<reference evidence="1 2" key="1">
    <citation type="submission" date="2007-06" db="EMBL/GenBank/DDBJ databases">
        <authorList>
            <person name="Shimkets L."/>
            <person name="Ferriera S."/>
            <person name="Johnson J."/>
            <person name="Kravitz S."/>
            <person name="Beeson K."/>
            <person name="Sutton G."/>
            <person name="Rogers Y.-H."/>
            <person name="Friedman R."/>
            <person name="Frazier M."/>
            <person name="Venter J.C."/>
        </authorList>
    </citation>
    <scope>NUCLEOTIDE SEQUENCE [LARGE SCALE GENOMIC DNA]</scope>
    <source>
        <strain evidence="1 2">SIR-1</strain>
    </source>
</reference>
<keyword evidence="2" id="KW-1185">Reference proteome</keyword>
<dbReference type="PANTHER" id="PTHR48098">
    <property type="entry name" value="ENTEROCHELIN ESTERASE-RELATED"/>
    <property type="match status" value="1"/>
</dbReference>
<dbReference type="SUPFAM" id="SSF53474">
    <property type="entry name" value="alpha/beta-Hydrolases"/>
    <property type="match status" value="1"/>
</dbReference>
<organism evidence="1 2">
    <name type="scientific">Plesiocystis pacifica SIR-1</name>
    <dbReference type="NCBI Taxonomy" id="391625"/>
    <lineage>
        <taxon>Bacteria</taxon>
        <taxon>Pseudomonadati</taxon>
        <taxon>Myxococcota</taxon>
        <taxon>Polyangia</taxon>
        <taxon>Nannocystales</taxon>
        <taxon>Nannocystaceae</taxon>
        <taxon>Plesiocystis</taxon>
    </lineage>
</organism>
<gene>
    <name evidence="1" type="ORF">PPSIR1_39045</name>
</gene>
<dbReference type="Pfam" id="PF00756">
    <property type="entry name" value="Esterase"/>
    <property type="match status" value="1"/>
</dbReference>
<name>A6GK11_9BACT</name>